<dbReference type="EMBL" id="RWIC01001108">
    <property type="protein sequence ID" value="TKC37662.1"/>
    <property type="molecule type" value="Genomic_DNA"/>
</dbReference>
<evidence type="ECO:0000313" key="1">
    <source>
        <dbReference type="EMBL" id="TKC37662.1"/>
    </source>
</evidence>
<gene>
    <name evidence="1" type="ORF">EI555_012396</name>
</gene>
<protein>
    <submittedName>
        <fullName evidence="1">Uncharacterized protein</fullName>
    </submittedName>
</protein>
<comment type="caution">
    <text evidence="1">The sequence shown here is derived from an EMBL/GenBank/DDBJ whole genome shotgun (WGS) entry which is preliminary data.</text>
</comment>
<sequence>VHCWQKADFEWTMMDPGLGENWSFSTVELECKVSWEKMTLFTEKA</sequence>
<dbReference type="Proteomes" id="UP000308365">
    <property type="component" value="Unassembled WGS sequence"/>
</dbReference>
<dbReference type="AlphaFoldDB" id="A0A4U1EMU2"/>
<evidence type="ECO:0000313" key="2">
    <source>
        <dbReference type="Proteomes" id="UP000308365"/>
    </source>
</evidence>
<reference evidence="2" key="1">
    <citation type="journal article" date="2019" name="IScience">
        <title>Narwhal Genome Reveals Long-Term Low Genetic Diversity despite Current Large Abundance Size.</title>
        <authorList>
            <person name="Westbury M.V."/>
            <person name="Petersen B."/>
            <person name="Garde E."/>
            <person name="Heide-Jorgensen M.P."/>
            <person name="Lorenzen E.D."/>
        </authorList>
    </citation>
    <scope>NUCLEOTIDE SEQUENCE [LARGE SCALE GENOMIC DNA]</scope>
</reference>
<organism evidence="1 2">
    <name type="scientific">Monodon monoceros</name>
    <name type="common">Narwhal</name>
    <name type="synonym">Ceratodon monodon</name>
    <dbReference type="NCBI Taxonomy" id="40151"/>
    <lineage>
        <taxon>Eukaryota</taxon>
        <taxon>Metazoa</taxon>
        <taxon>Chordata</taxon>
        <taxon>Craniata</taxon>
        <taxon>Vertebrata</taxon>
        <taxon>Euteleostomi</taxon>
        <taxon>Mammalia</taxon>
        <taxon>Eutheria</taxon>
        <taxon>Laurasiatheria</taxon>
        <taxon>Artiodactyla</taxon>
        <taxon>Whippomorpha</taxon>
        <taxon>Cetacea</taxon>
        <taxon>Odontoceti</taxon>
        <taxon>Monodontidae</taxon>
        <taxon>Monodon</taxon>
    </lineage>
</organism>
<proteinExistence type="predicted"/>
<name>A0A4U1EMU2_MONMO</name>
<accession>A0A4U1EMU2</accession>
<feature type="non-terminal residue" evidence="1">
    <location>
        <position position="1"/>
    </location>
</feature>